<protein>
    <recommendedName>
        <fullName evidence="6">Glycosyltransferase 2-like domain-containing protein</fullName>
    </recommendedName>
</protein>
<dbReference type="EMBL" id="FQWM01000007">
    <property type="protein sequence ID" value="SHH68663.1"/>
    <property type="molecule type" value="Genomic_DNA"/>
</dbReference>
<proteinExistence type="predicted"/>
<evidence type="ECO:0000256" key="3">
    <source>
        <dbReference type="ARBA" id="ARBA00022676"/>
    </source>
</evidence>
<dbReference type="InterPro" id="IPR026461">
    <property type="entry name" value="Trfase_2_rSAM/seldom_assoc"/>
</dbReference>
<evidence type="ECO:0000256" key="1">
    <source>
        <dbReference type="ARBA" id="ARBA00004236"/>
    </source>
</evidence>
<dbReference type="Proteomes" id="UP000184211">
    <property type="component" value="Unassembled WGS sequence"/>
</dbReference>
<dbReference type="Pfam" id="PF00535">
    <property type="entry name" value="Glycos_transf_2"/>
    <property type="match status" value="1"/>
</dbReference>
<dbReference type="OrthoDB" id="5291101at2"/>
<reference evidence="8" key="1">
    <citation type="submission" date="2016-11" db="EMBL/GenBank/DDBJ databases">
        <authorList>
            <person name="Varghese N."/>
            <person name="Submissions S."/>
        </authorList>
    </citation>
    <scope>NUCLEOTIDE SEQUENCE [LARGE SCALE GENOMIC DNA]</scope>
    <source>
        <strain evidence="8">DSM 28223</strain>
    </source>
</reference>
<dbReference type="PANTHER" id="PTHR43646:SF2">
    <property type="entry name" value="GLYCOSYLTRANSFERASE 2-LIKE DOMAIN-CONTAINING PROTEIN"/>
    <property type="match status" value="1"/>
</dbReference>
<comment type="subcellular location">
    <subcellularLocation>
        <location evidence="1">Cell membrane</location>
    </subcellularLocation>
</comment>
<evidence type="ECO:0000256" key="5">
    <source>
        <dbReference type="ARBA" id="ARBA00023136"/>
    </source>
</evidence>
<dbReference type="PANTHER" id="PTHR43646">
    <property type="entry name" value="GLYCOSYLTRANSFERASE"/>
    <property type="match status" value="1"/>
</dbReference>
<keyword evidence="4" id="KW-0808">Transferase</keyword>
<evidence type="ECO:0000313" key="7">
    <source>
        <dbReference type="EMBL" id="SHH68663.1"/>
    </source>
</evidence>
<accession>A0A1M5V152</accession>
<evidence type="ECO:0000313" key="8">
    <source>
        <dbReference type="Proteomes" id="UP000184211"/>
    </source>
</evidence>
<dbReference type="STRING" id="870908.SAMN04488044_3027"/>
<sequence length="225" mass="24343">MRAPISVVIPTLNADQSLAKTLIALMEGLPQGLIREVIVSDGGSTDATQQIAEDAGAAFIKGASSRGGQLRRGAEAAKGKWLLFLHADTELAPGWSRIVEAHLDSGQAGYGQLVFEGGGVPGQLVATWANFRSRLFGLPYGDQSLLVPAALYAQVGGYPDIPLMEDVAIARALKGRMRPLKYTAVTSAARYQREGWLRRGRRNIWLLLRYLTGAAPEKLVAEYRR</sequence>
<evidence type="ECO:0000259" key="6">
    <source>
        <dbReference type="Pfam" id="PF00535"/>
    </source>
</evidence>
<dbReference type="NCBIfam" id="TIGR04283">
    <property type="entry name" value="glyco_like_mftF"/>
    <property type="match status" value="1"/>
</dbReference>
<organism evidence="7 8">
    <name type="scientific">Cognatishimia maritima</name>
    <dbReference type="NCBI Taxonomy" id="870908"/>
    <lineage>
        <taxon>Bacteria</taxon>
        <taxon>Pseudomonadati</taxon>
        <taxon>Pseudomonadota</taxon>
        <taxon>Alphaproteobacteria</taxon>
        <taxon>Rhodobacterales</taxon>
        <taxon>Paracoccaceae</taxon>
        <taxon>Cognatishimia</taxon>
    </lineage>
</organism>
<dbReference type="GO" id="GO:0016757">
    <property type="term" value="F:glycosyltransferase activity"/>
    <property type="evidence" value="ECO:0007669"/>
    <property type="project" value="UniProtKB-KW"/>
</dbReference>
<evidence type="ECO:0000256" key="4">
    <source>
        <dbReference type="ARBA" id="ARBA00022679"/>
    </source>
</evidence>
<gene>
    <name evidence="7" type="ORF">SAMN04488044_3027</name>
</gene>
<keyword evidence="2" id="KW-1003">Cell membrane</keyword>
<dbReference type="AlphaFoldDB" id="A0A1M5V152"/>
<dbReference type="InterPro" id="IPR001173">
    <property type="entry name" value="Glyco_trans_2-like"/>
</dbReference>
<feature type="domain" description="Glycosyltransferase 2-like" evidence="6">
    <location>
        <begin position="6"/>
        <end position="112"/>
    </location>
</feature>
<keyword evidence="8" id="KW-1185">Reference proteome</keyword>
<dbReference type="Gene3D" id="3.90.550.10">
    <property type="entry name" value="Spore Coat Polysaccharide Biosynthesis Protein SpsA, Chain A"/>
    <property type="match status" value="1"/>
</dbReference>
<name>A0A1M5V152_9RHOB</name>
<dbReference type="SUPFAM" id="SSF53448">
    <property type="entry name" value="Nucleotide-diphospho-sugar transferases"/>
    <property type="match status" value="1"/>
</dbReference>
<keyword evidence="5" id="KW-0472">Membrane</keyword>
<dbReference type="InterPro" id="IPR029044">
    <property type="entry name" value="Nucleotide-diphossugar_trans"/>
</dbReference>
<keyword evidence="3" id="KW-0328">Glycosyltransferase</keyword>
<dbReference type="CDD" id="cd02522">
    <property type="entry name" value="GT_2_like_a"/>
    <property type="match status" value="1"/>
</dbReference>
<dbReference type="GO" id="GO:0005886">
    <property type="term" value="C:plasma membrane"/>
    <property type="evidence" value="ECO:0007669"/>
    <property type="project" value="UniProtKB-SubCell"/>
</dbReference>
<evidence type="ECO:0000256" key="2">
    <source>
        <dbReference type="ARBA" id="ARBA00022475"/>
    </source>
</evidence>
<dbReference type="RefSeq" id="WP_072793870.1">
    <property type="nucleotide sequence ID" value="NZ_FQWM01000007.1"/>
</dbReference>